<keyword evidence="2" id="KW-1185">Reference proteome</keyword>
<name>A0ACC2ZMF4_9PEZI</name>
<accession>A0ACC2ZMF4</accession>
<protein>
    <submittedName>
        <fullName evidence="1">Uncharacterized protein</fullName>
    </submittedName>
</protein>
<gene>
    <name evidence="1" type="ORF">H2199_000642</name>
</gene>
<evidence type="ECO:0000313" key="2">
    <source>
        <dbReference type="Proteomes" id="UP001172680"/>
    </source>
</evidence>
<dbReference type="Proteomes" id="UP001172680">
    <property type="component" value="Unassembled WGS sequence"/>
</dbReference>
<sequence>MSVWKSAQTARPEWCWEGSAEVGAAAEVGGCDEDGMGSSENIGGAEEAWAVDEGNKEDDEAVGVDVGCGAVDGDGSGIGEEKADVSGWAAGEVALEARVAEVLVELEAVVSEGGEDAVGADVGIGAAGVSAGPKIVVIVVLVWYSTPGIGENEEEDGTREERLFSVRVAGALLCSACVDVSEGPKTVTMVVVVSYAMPGTEENEELAAGMEDSLPVNEEACGLLSAGAAAELDKRKVEAATVLL</sequence>
<proteinExistence type="predicted"/>
<comment type="caution">
    <text evidence="1">The sequence shown here is derived from an EMBL/GenBank/DDBJ whole genome shotgun (WGS) entry which is preliminary data.</text>
</comment>
<reference evidence="1" key="1">
    <citation type="submission" date="2022-10" db="EMBL/GenBank/DDBJ databases">
        <title>Culturing micro-colonial fungi from biological soil crusts in the Mojave desert and describing Neophaeococcomyces mojavensis, and introducing the new genera and species Taxawa tesnikishii.</title>
        <authorList>
            <person name="Kurbessoian T."/>
            <person name="Stajich J.E."/>
        </authorList>
    </citation>
    <scope>NUCLEOTIDE SEQUENCE</scope>
    <source>
        <strain evidence="1">JES_115</strain>
    </source>
</reference>
<evidence type="ECO:0000313" key="1">
    <source>
        <dbReference type="EMBL" id="KAJ9648729.1"/>
    </source>
</evidence>
<dbReference type="EMBL" id="JAPDRP010000002">
    <property type="protein sequence ID" value="KAJ9648729.1"/>
    <property type="molecule type" value="Genomic_DNA"/>
</dbReference>
<organism evidence="1 2">
    <name type="scientific">Coniosporium tulheliwenetii</name>
    <dbReference type="NCBI Taxonomy" id="3383036"/>
    <lineage>
        <taxon>Eukaryota</taxon>
        <taxon>Fungi</taxon>
        <taxon>Dikarya</taxon>
        <taxon>Ascomycota</taxon>
        <taxon>Pezizomycotina</taxon>
        <taxon>Dothideomycetes</taxon>
        <taxon>Dothideomycetes incertae sedis</taxon>
        <taxon>Coniosporium</taxon>
    </lineage>
</organism>